<dbReference type="EMBL" id="BSYJ01000002">
    <property type="protein sequence ID" value="GMG86967.1"/>
    <property type="molecule type" value="Genomic_DNA"/>
</dbReference>
<dbReference type="Pfam" id="PF08600">
    <property type="entry name" value="NuBaID_C"/>
    <property type="match status" value="1"/>
</dbReference>
<dbReference type="Proteomes" id="UP001224392">
    <property type="component" value="Unassembled WGS sequence"/>
</dbReference>
<accession>A0ABQ6LY70</accession>
<dbReference type="InterPro" id="IPR013909">
    <property type="entry name" value="NuBaID_C"/>
</dbReference>
<sequence>MLYRCNSTNSNSYRWYGAKGIRVCERWQDFWNFAEDMGEKPSSVHTLDRIDNAGDYCPENCRWATPKEQANNRTSNRLCQVFDETRSFKEWADLAGMSHQRLRHRVDNLGIGLEAALCGG</sequence>
<keyword evidence="3" id="KW-1185">Reference proteome</keyword>
<organism evidence="2 3">
    <name type="scientific">Biformimicrobium ophioploci</name>
    <dbReference type="NCBI Taxonomy" id="3036711"/>
    <lineage>
        <taxon>Bacteria</taxon>
        <taxon>Pseudomonadati</taxon>
        <taxon>Pseudomonadota</taxon>
        <taxon>Gammaproteobacteria</taxon>
        <taxon>Cellvibrionales</taxon>
        <taxon>Microbulbiferaceae</taxon>
        <taxon>Biformimicrobium</taxon>
    </lineage>
</organism>
<proteinExistence type="predicted"/>
<evidence type="ECO:0000313" key="2">
    <source>
        <dbReference type="EMBL" id="GMG86967.1"/>
    </source>
</evidence>
<comment type="caution">
    <text evidence="2">The sequence shown here is derived from an EMBL/GenBank/DDBJ whole genome shotgun (WGS) entry which is preliminary data.</text>
</comment>
<reference evidence="2 3" key="1">
    <citation type="submission" date="2023-04" db="EMBL/GenBank/DDBJ databases">
        <title>Marinobulbifer ophiurae gen. nov., sp. Nov., isolate from tissue of brittle star Ophioplocus japonicus.</title>
        <authorList>
            <person name="Kawano K."/>
            <person name="Sawayama S."/>
            <person name="Nakagawa S."/>
        </authorList>
    </citation>
    <scope>NUCLEOTIDE SEQUENCE [LARGE SCALE GENOMIC DNA]</scope>
    <source>
        <strain evidence="2 3">NKW57</strain>
    </source>
</reference>
<gene>
    <name evidence="2" type="ORF">MNKW57_12880</name>
</gene>
<feature type="domain" description="NuBaID C-terminal" evidence="1">
    <location>
        <begin position="17"/>
        <end position="95"/>
    </location>
</feature>
<evidence type="ECO:0000313" key="3">
    <source>
        <dbReference type="Proteomes" id="UP001224392"/>
    </source>
</evidence>
<protein>
    <recommendedName>
        <fullName evidence="1">NuBaID C-terminal domain-containing protein</fullName>
    </recommendedName>
</protein>
<evidence type="ECO:0000259" key="1">
    <source>
        <dbReference type="Pfam" id="PF08600"/>
    </source>
</evidence>
<name>A0ABQ6LY70_9GAMM</name>